<feature type="non-terminal residue" evidence="12">
    <location>
        <position position="1"/>
    </location>
</feature>
<organism evidence="12 13">
    <name type="scientific">Tolypocladium paradoxum</name>
    <dbReference type="NCBI Taxonomy" id="94208"/>
    <lineage>
        <taxon>Eukaryota</taxon>
        <taxon>Fungi</taxon>
        <taxon>Dikarya</taxon>
        <taxon>Ascomycota</taxon>
        <taxon>Pezizomycotina</taxon>
        <taxon>Sordariomycetes</taxon>
        <taxon>Hypocreomycetidae</taxon>
        <taxon>Hypocreales</taxon>
        <taxon>Ophiocordycipitaceae</taxon>
        <taxon>Tolypocladium</taxon>
    </lineage>
</organism>
<protein>
    <submittedName>
        <fullName evidence="12">ABC transporter, transmembrane domain, type 1</fullName>
    </submittedName>
</protein>
<evidence type="ECO:0000256" key="7">
    <source>
        <dbReference type="ARBA" id="ARBA00022989"/>
    </source>
</evidence>
<gene>
    <name evidence="12" type="ORF">TPAR_05614</name>
</gene>
<evidence type="ECO:0000313" key="13">
    <source>
        <dbReference type="Proteomes" id="UP000237481"/>
    </source>
</evidence>
<dbReference type="Pfam" id="PF00664">
    <property type="entry name" value="ABC_membrane"/>
    <property type="match status" value="1"/>
</dbReference>
<dbReference type="GO" id="GO:0005886">
    <property type="term" value="C:plasma membrane"/>
    <property type="evidence" value="ECO:0007669"/>
    <property type="project" value="UniProtKB-SubCell"/>
</dbReference>
<dbReference type="InterPro" id="IPR050173">
    <property type="entry name" value="ABC_transporter_C-like"/>
</dbReference>
<dbReference type="PANTHER" id="PTHR24223:SF269">
    <property type="entry name" value="ABC MULTIDRUG TRANSPORTER (EUROFUNG)-RELATED"/>
    <property type="match status" value="1"/>
</dbReference>
<evidence type="ECO:0000259" key="11">
    <source>
        <dbReference type="PROSITE" id="PS50929"/>
    </source>
</evidence>
<evidence type="ECO:0000256" key="8">
    <source>
        <dbReference type="ARBA" id="ARBA00023136"/>
    </source>
</evidence>
<feature type="transmembrane region" description="Helical" evidence="10">
    <location>
        <begin position="245"/>
        <end position="266"/>
    </location>
</feature>
<dbReference type="GO" id="GO:0005524">
    <property type="term" value="F:ATP binding"/>
    <property type="evidence" value="ECO:0007669"/>
    <property type="project" value="UniProtKB-KW"/>
</dbReference>
<feature type="region of interest" description="Disordered" evidence="9">
    <location>
        <begin position="470"/>
        <end position="489"/>
    </location>
</feature>
<name>A0A2S4KVI5_9HYPO</name>
<feature type="transmembrane region" description="Helical" evidence="10">
    <location>
        <begin position="151"/>
        <end position="173"/>
    </location>
</feature>
<feature type="transmembrane region" description="Helical" evidence="10">
    <location>
        <begin position="313"/>
        <end position="334"/>
    </location>
</feature>
<dbReference type="SUPFAM" id="SSF90123">
    <property type="entry name" value="ABC transporter transmembrane region"/>
    <property type="match status" value="1"/>
</dbReference>
<dbReference type="InterPro" id="IPR027417">
    <property type="entry name" value="P-loop_NTPase"/>
</dbReference>
<dbReference type="PROSITE" id="PS50929">
    <property type="entry name" value="ABC_TM1F"/>
    <property type="match status" value="1"/>
</dbReference>
<dbReference type="OrthoDB" id="4139357at2759"/>
<dbReference type="InterPro" id="IPR011527">
    <property type="entry name" value="ABC1_TM_dom"/>
</dbReference>
<feature type="compositionally biased region" description="Basic and acidic residues" evidence="9">
    <location>
        <begin position="116"/>
        <end position="137"/>
    </location>
</feature>
<dbReference type="InterPro" id="IPR036640">
    <property type="entry name" value="ABC1_TM_sf"/>
</dbReference>
<dbReference type="AlphaFoldDB" id="A0A2S4KVI5"/>
<evidence type="ECO:0000256" key="9">
    <source>
        <dbReference type="SAM" id="MobiDB-lite"/>
    </source>
</evidence>
<dbReference type="CDD" id="cd18580">
    <property type="entry name" value="ABC_6TM_ABCC_D2"/>
    <property type="match status" value="1"/>
</dbReference>
<dbReference type="InterPro" id="IPR044726">
    <property type="entry name" value="ABCC_6TM_D2"/>
</dbReference>
<dbReference type="Proteomes" id="UP000237481">
    <property type="component" value="Unassembled WGS sequence"/>
</dbReference>
<keyword evidence="2" id="KW-0813">Transport</keyword>
<dbReference type="GO" id="GO:0140359">
    <property type="term" value="F:ABC-type transporter activity"/>
    <property type="evidence" value="ECO:0007669"/>
    <property type="project" value="InterPro"/>
</dbReference>
<evidence type="ECO:0000256" key="3">
    <source>
        <dbReference type="ARBA" id="ARBA00022475"/>
    </source>
</evidence>
<dbReference type="STRING" id="94208.A0A2S4KVI5"/>
<keyword evidence="7 10" id="KW-1133">Transmembrane helix</keyword>
<reference evidence="12 13" key="1">
    <citation type="submission" date="2018-01" db="EMBL/GenBank/DDBJ databases">
        <title>Harnessing the power of phylogenomics to disentangle the directionality and signatures of interkingdom host jumping in the parasitic fungal genus Tolypocladium.</title>
        <authorList>
            <person name="Quandt C.A."/>
            <person name="Patterson W."/>
            <person name="Spatafora J.W."/>
        </authorList>
    </citation>
    <scope>NUCLEOTIDE SEQUENCE [LARGE SCALE GENOMIC DNA]</scope>
    <source>
        <strain evidence="12 13">NRBC 100945</strain>
    </source>
</reference>
<keyword evidence="13" id="KW-1185">Reference proteome</keyword>
<feature type="transmembrane region" description="Helical" evidence="10">
    <location>
        <begin position="212"/>
        <end position="233"/>
    </location>
</feature>
<keyword evidence="4 10" id="KW-0812">Transmembrane</keyword>
<evidence type="ECO:0000256" key="4">
    <source>
        <dbReference type="ARBA" id="ARBA00022692"/>
    </source>
</evidence>
<keyword evidence="6" id="KW-0067">ATP-binding</keyword>
<sequence>DLARAVYSNRSLLLLDNVFSGLDNTTSKAVFQRLMGADGLLRKSRATVIPATNHEALVLTQATSQLLPRRRLRHHAAAGPRPPQPGPLRVRRSLRMGSPGQRLGHRHHRVRARRRGGGEEGAGPHKEVANPARKTEADLSRQTGDFDCYKIYLRSVGAGALSVLVVMSIARIAMNKMPPCARAILTKATEVWLRLWTEQGTGPRDLGYIGGYVGFALASTVTGTFNIGYFVVVGVPKSANRLHDILLNTVVRGVLIVSKASFYFFTSTDSGITLNRFVARFSQDMTLIDNALPMAFLNVAVLSLRALAETGLIASGASYVGAAIPICFVALYFVQKYSLRTSRQIRFLDLEMKSPLYTQFTETLAGLSTIRAFGWSGAFLCDNHARLDLAEALLHHFLHPALAAGGAGPVRRGHGARARRAGAAPARGDEQGLIEFNRTLTLVIDQWTRLETSLEAIARLKWFTNNIPDENREEEREEPASDWPAPGAI</sequence>
<dbReference type="Gene3D" id="1.20.1560.10">
    <property type="entry name" value="ABC transporter type 1, transmembrane domain"/>
    <property type="match status" value="1"/>
</dbReference>
<evidence type="ECO:0000256" key="5">
    <source>
        <dbReference type="ARBA" id="ARBA00022741"/>
    </source>
</evidence>
<evidence type="ECO:0000313" key="12">
    <source>
        <dbReference type="EMBL" id="POR34199.1"/>
    </source>
</evidence>
<evidence type="ECO:0000256" key="10">
    <source>
        <dbReference type="SAM" id="Phobius"/>
    </source>
</evidence>
<dbReference type="PANTHER" id="PTHR24223">
    <property type="entry name" value="ATP-BINDING CASSETTE SUB-FAMILY C"/>
    <property type="match status" value="1"/>
</dbReference>
<keyword evidence="8 10" id="KW-0472">Membrane</keyword>
<feature type="compositionally biased region" description="Basic residues" evidence="9">
    <location>
        <begin position="103"/>
        <end position="115"/>
    </location>
</feature>
<comment type="subcellular location">
    <subcellularLocation>
        <location evidence="1">Cell membrane</location>
        <topology evidence="1">Multi-pass membrane protein</topology>
    </subcellularLocation>
</comment>
<feature type="region of interest" description="Disordered" evidence="9">
    <location>
        <begin position="74"/>
        <end position="137"/>
    </location>
</feature>
<evidence type="ECO:0000256" key="6">
    <source>
        <dbReference type="ARBA" id="ARBA00022840"/>
    </source>
</evidence>
<evidence type="ECO:0000256" key="2">
    <source>
        <dbReference type="ARBA" id="ARBA00022448"/>
    </source>
</evidence>
<comment type="caution">
    <text evidence="12">The sequence shown here is derived from an EMBL/GenBank/DDBJ whole genome shotgun (WGS) entry which is preliminary data.</text>
</comment>
<dbReference type="Gene3D" id="3.40.50.300">
    <property type="entry name" value="P-loop containing nucleotide triphosphate hydrolases"/>
    <property type="match status" value="1"/>
</dbReference>
<keyword evidence="5" id="KW-0547">Nucleotide-binding</keyword>
<proteinExistence type="predicted"/>
<dbReference type="EMBL" id="PKSG01000564">
    <property type="protein sequence ID" value="POR34199.1"/>
    <property type="molecule type" value="Genomic_DNA"/>
</dbReference>
<accession>A0A2S4KVI5</accession>
<keyword evidence="3" id="KW-1003">Cell membrane</keyword>
<feature type="domain" description="ABC transmembrane type-1" evidence="11">
    <location>
        <begin position="208"/>
        <end position="388"/>
    </location>
</feature>
<evidence type="ECO:0000256" key="1">
    <source>
        <dbReference type="ARBA" id="ARBA00004651"/>
    </source>
</evidence>